<sequence>MSPLHIKSITLDAFRDILSRYPAMVPEKLRDLDAQRYDVIPAAVAAIEESEKHLTKDQVEKLVEWKLKHGTFRPALLGLVQSNAPEAVVKTTKRAYAALWRGKSSHPDATPAMKILVGLRGVGPATASLLLSVLRPAEIPFFSDEMFRWCVWDEQIGSEKEGKGWQRKIKYNLKEYEMLLERG</sequence>
<proteinExistence type="predicted"/>
<protein>
    <submittedName>
        <fullName evidence="1">Uncharacterized protein</fullName>
    </submittedName>
</protein>
<gene>
    <name evidence="1" type="ORF">G6011_08850</name>
</gene>
<reference evidence="1" key="1">
    <citation type="submission" date="2021-07" db="EMBL/GenBank/DDBJ databases">
        <title>Genome Resource of American Ginseng Black Spot Pathogen Alternaria panax.</title>
        <authorList>
            <person name="Qiu C."/>
            <person name="Wang W."/>
            <person name="Liu Z."/>
        </authorList>
    </citation>
    <scope>NUCLEOTIDE SEQUENCE</scope>
    <source>
        <strain evidence="1">BNCC115425</strain>
    </source>
</reference>
<dbReference type="PANTHER" id="PTHR21521">
    <property type="entry name" value="AMUN, ISOFORM A"/>
    <property type="match status" value="1"/>
</dbReference>
<accession>A0AAD4FIP4</accession>
<comment type="caution">
    <text evidence="1">The sequence shown here is derived from an EMBL/GenBank/DDBJ whole genome shotgun (WGS) entry which is preliminary data.</text>
</comment>
<name>A0AAD4FIP4_9PLEO</name>
<evidence type="ECO:0000313" key="1">
    <source>
        <dbReference type="EMBL" id="KAG9190762.1"/>
    </source>
</evidence>
<evidence type="ECO:0000313" key="2">
    <source>
        <dbReference type="Proteomes" id="UP001199106"/>
    </source>
</evidence>
<organism evidence="1 2">
    <name type="scientific">Alternaria panax</name>
    <dbReference type="NCBI Taxonomy" id="48097"/>
    <lineage>
        <taxon>Eukaryota</taxon>
        <taxon>Fungi</taxon>
        <taxon>Dikarya</taxon>
        <taxon>Ascomycota</taxon>
        <taxon>Pezizomycotina</taxon>
        <taxon>Dothideomycetes</taxon>
        <taxon>Pleosporomycetidae</taxon>
        <taxon>Pleosporales</taxon>
        <taxon>Pleosporineae</taxon>
        <taxon>Pleosporaceae</taxon>
        <taxon>Alternaria</taxon>
        <taxon>Alternaria sect. Panax</taxon>
    </lineage>
</organism>
<dbReference type="Proteomes" id="UP001199106">
    <property type="component" value="Unassembled WGS sequence"/>
</dbReference>
<keyword evidence="2" id="KW-1185">Reference proteome</keyword>
<dbReference type="EMBL" id="JAANER010000004">
    <property type="protein sequence ID" value="KAG9190762.1"/>
    <property type="molecule type" value="Genomic_DNA"/>
</dbReference>
<dbReference type="PANTHER" id="PTHR21521:SF0">
    <property type="entry name" value="AMUN, ISOFORM A"/>
    <property type="match status" value="1"/>
</dbReference>
<dbReference type="AlphaFoldDB" id="A0AAD4FIP4"/>